<dbReference type="InterPro" id="IPR023772">
    <property type="entry name" value="DNA-bd_HTH_TetR-type_CS"/>
</dbReference>
<protein>
    <submittedName>
        <fullName evidence="4">TetR family transcriptional regulator</fullName>
    </submittedName>
</protein>
<evidence type="ECO:0000256" key="1">
    <source>
        <dbReference type="ARBA" id="ARBA00023125"/>
    </source>
</evidence>
<dbReference type="EMBL" id="APBN01000007">
    <property type="protein sequence ID" value="EMT51585.1"/>
    <property type="molecule type" value="Genomic_DNA"/>
</dbReference>
<dbReference type="InterPro" id="IPR036271">
    <property type="entry name" value="Tet_transcr_reg_TetR-rel_C_sf"/>
</dbReference>
<dbReference type="PRINTS" id="PR00455">
    <property type="entry name" value="HTHTETR"/>
</dbReference>
<dbReference type="InterPro" id="IPR009057">
    <property type="entry name" value="Homeodomain-like_sf"/>
</dbReference>
<dbReference type="RefSeq" id="WP_003389623.1">
    <property type="nucleotide sequence ID" value="NZ_APBN01000007.1"/>
</dbReference>
<reference evidence="4 5" key="1">
    <citation type="submission" date="2013-03" db="EMBL/GenBank/DDBJ databases">
        <title>Assembly of a new bacterial strain Brevibacillus borstelensis AK1.</title>
        <authorList>
            <person name="Rajan I."/>
            <person name="PoliReddy D."/>
            <person name="Sugumar T."/>
            <person name="Rathinam K."/>
            <person name="Alqarawi S."/>
            <person name="Khalil A.B."/>
            <person name="Sivakumar N."/>
        </authorList>
    </citation>
    <scope>NUCLEOTIDE SEQUENCE [LARGE SCALE GENOMIC DNA]</scope>
    <source>
        <strain evidence="4 5">AK1</strain>
    </source>
</reference>
<dbReference type="Pfam" id="PF00440">
    <property type="entry name" value="TetR_N"/>
    <property type="match status" value="1"/>
</dbReference>
<feature type="domain" description="HTH tetR-type" evidence="3">
    <location>
        <begin position="12"/>
        <end position="72"/>
    </location>
</feature>
<evidence type="ECO:0000259" key="3">
    <source>
        <dbReference type="PROSITE" id="PS50977"/>
    </source>
</evidence>
<accession>M8E821</accession>
<dbReference type="GO" id="GO:0003677">
    <property type="term" value="F:DNA binding"/>
    <property type="evidence" value="ECO:0007669"/>
    <property type="project" value="UniProtKB-UniRule"/>
</dbReference>
<dbReference type="InterPro" id="IPR001647">
    <property type="entry name" value="HTH_TetR"/>
</dbReference>
<evidence type="ECO:0000313" key="5">
    <source>
        <dbReference type="Proteomes" id="UP000012081"/>
    </source>
</evidence>
<dbReference type="PATRIC" id="fig|1300222.3.peg.3499"/>
<proteinExistence type="predicted"/>
<dbReference type="PANTHER" id="PTHR30328:SF54">
    <property type="entry name" value="HTH-TYPE TRANSCRIPTIONAL REPRESSOR SCO4008"/>
    <property type="match status" value="1"/>
</dbReference>
<name>M8E821_9BACL</name>
<organism evidence="4 5">
    <name type="scientific">Brevibacillus borstelensis AK1</name>
    <dbReference type="NCBI Taxonomy" id="1300222"/>
    <lineage>
        <taxon>Bacteria</taxon>
        <taxon>Bacillati</taxon>
        <taxon>Bacillota</taxon>
        <taxon>Bacilli</taxon>
        <taxon>Bacillales</taxon>
        <taxon>Paenibacillaceae</taxon>
        <taxon>Brevibacillus</taxon>
    </lineage>
</organism>
<dbReference type="GO" id="GO:0006355">
    <property type="term" value="P:regulation of DNA-templated transcription"/>
    <property type="evidence" value="ECO:0007669"/>
    <property type="project" value="UniProtKB-ARBA"/>
</dbReference>
<dbReference type="SUPFAM" id="SSF48498">
    <property type="entry name" value="Tetracyclin repressor-like, C-terminal domain"/>
    <property type="match status" value="1"/>
</dbReference>
<dbReference type="InterPro" id="IPR050109">
    <property type="entry name" value="HTH-type_TetR-like_transc_reg"/>
</dbReference>
<dbReference type="Gene3D" id="1.10.10.60">
    <property type="entry name" value="Homeodomain-like"/>
    <property type="match status" value="1"/>
</dbReference>
<dbReference type="PROSITE" id="PS01081">
    <property type="entry name" value="HTH_TETR_1"/>
    <property type="match status" value="1"/>
</dbReference>
<dbReference type="Gene3D" id="1.10.357.10">
    <property type="entry name" value="Tetracycline Repressor, domain 2"/>
    <property type="match status" value="1"/>
</dbReference>
<dbReference type="PROSITE" id="PS50977">
    <property type="entry name" value="HTH_TETR_2"/>
    <property type="match status" value="1"/>
</dbReference>
<keyword evidence="5" id="KW-1185">Reference proteome</keyword>
<dbReference type="OrthoDB" id="9780939at2"/>
<evidence type="ECO:0000313" key="4">
    <source>
        <dbReference type="EMBL" id="EMT51585.1"/>
    </source>
</evidence>
<dbReference type="PANTHER" id="PTHR30328">
    <property type="entry name" value="TRANSCRIPTIONAL REPRESSOR"/>
    <property type="match status" value="1"/>
</dbReference>
<dbReference type="AlphaFoldDB" id="M8E821"/>
<feature type="DNA-binding region" description="H-T-H motif" evidence="2">
    <location>
        <begin position="35"/>
        <end position="54"/>
    </location>
</feature>
<comment type="caution">
    <text evidence="4">The sequence shown here is derived from an EMBL/GenBank/DDBJ whole genome shotgun (WGS) entry which is preliminary data.</text>
</comment>
<dbReference type="SUPFAM" id="SSF46689">
    <property type="entry name" value="Homeodomain-like"/>
    <property type="match status" value="1"/>
</dbReference>
<dbReference type="Proteomes" id="UP000012081">
    <property type="component" value="Unassembled WGS sequence"/>
</dbReference>
<keyword evidence="1 2" id="KW-0238">DNA-binding</keyword>
<sequence>MQTIHLWSQDEEPNKVKLLNAALLEFAEKGYTLGSTNQIVQNAGISKGMLFHFFSNKKTLYLYIVDACLDYFQTYLKGHMQMRSSDLLDRVAELGMARMKLFFEEPLIYRLAVETFVRYPAEIREEIAGREQQVYASYLTMLLEGLDSSVLREGISPARAADFLITAVEALIQKHVRPHVNQEDKGLDALQQFFGELSTYMDMVRYGLYR</sequence>
<evidence type="ECO:0000256" key="2">
    <source>
        <dbReference type="PROSITE-ProRule" id="PRU00335"/>
    </source>
</evidence>
<gene>
    <name evidence="4" type="ORF">I532_16713</name>
</gene>